<sequence length="272" mass="32416">MQQNSKEIQKRYEGFLQTPFLWTTTLHGLKPFLCAPKFTKINLEIDENQRLGKYIERFVSFEFQQQESINIIAENIQIQQDKLTLGELDCLLYKDSKPYHIEIVYKFYLYDATVGTTEIAHWIGPNRKDSLQEKITKLSQKQLPLLYSKEATSYLKTLGLDNTQWEQQVYFKAQLFVPLDSKLPEFKLLNEDCVVGFYAKTTQLKRYQKAKFYIPNKKDWLLILHPQVSWISYEDFMQKAVEYEHQKYAPLCWLKSETGELQKFFLVWWDTA</sequence>
<dbReference type="InterPro" id="IPR015003">
    <property type="entry name" value="DUF1853"/>
</dbReference>
<dbReference type="Proteomes" id="UP000237608">
    <property type="component" value="Unassembled WGS sequence"/>
</dbReference>
<proteinExistence type="predicted"/>
<evidence type="ECO:0000313" key="2">
    <source>
        <dbReference type="Proteomes" id="UP000237608"/>
    </source>
</evidence>
<dbReference type="RefSeq" id="WP_105045656.1">
    <property type="nucleotide sequence ID" value="NZ_CP150662.1"/>
</dbReference>
<evidence type="ECO:0008006" key="3">
    <source>
        <dbReference type="Google" id="ProtNLM"/>
    </source>
</evidence>
<name>A0A2S7WA60_9FLAO</name>
<evidence type="ECO:0000313" key="1">
    <source>
        <dbReference type="EMBL" id="PQJ74508.1"/>
    </source>
</evidence>
<keyword evidence="2" id="KW-1185">Reference proteome</keyword>
<accession>A0A2S7WA60</accession>
<dbReference type="OrthoDB" id="1466769at2"/>
<dbReference type="AlphaFoldDB" id="A0A2S7WA60"/>
<gene>
    <name evidence="1" type="ORF">BTO13_04175</name>
</gene>
<protein>
    <recommendedName>
        <fullName evidence="3">DUF1853 domain-containing protein</fullName>
    </recommendedName>
</protein>
<comment type="caution">
    <text evidence="1">The sequence shown here is derived from an EMBL/GenBank/DDBJ whole genome shotgun (WGS) entry which is preliminary data.</text>
</comment>
<organism evidence="1 2">
    <name type="scientific">Polaribacter gangjinensis</name>
    <dbReference type="NCBI Taxonomy" id="574710"/>
    <lineage>
        <taxon>Bacteria</taxon>
        <taxon>Pseudomonadati</taxon>
        <taxon>Bacteroidota</taxon>
        <taxon>Flavobacteriia</taxon>
        <taxon>Flavobacteriales</taxon>
        <taxon>Flavobacteriaceae</taxon>
    </lineage>
</organism>
<dbReference type="Pfam" id="PF08907">
    <property type="entry name" value="DUF1853"/>
    <property type="match status" value="1"/>
</dbReference>
<reference evidence="1 2" key="1">
    <citation type="submission" date="2016-12" db="EMBL/GenBank/DDBJ databases">
        <title>Trade-off between light-utilization and light-protection in marine flavobacteria.</title>
        <authorList>
            <person name="Kumagai Y."/>
            <person name="Yoshizawa S."/>
            <person name="Kogure K."/>
            <person name="Iwasaki W."/>
        </authorList>
    </citation>
    <scope>NUCLEOTIDE SEQUENCE [LARGE SCALE GENOMIC DNA]</scope>
    <source>
        <strain evidence="1 2">KCTC 22729</strain>
    </source>
</reference>
<dbReference type="EMBL" id="MSCL01000001">
    <property type="protein sequence ID" value="PQJ74508.1"/>
    <property type="molecule type" value="Genomic_DNA"/>
</dbReference>